<feature type="domain" description="ABC3 transporter permease C-terminal" evidence="7">
    <location>
        <begin position="688"/>
        <end position="801"/>
    </location>
</feature>
<dbReference type="InterPro" id="IPR025857">
    <property type="entry name" value="MacB_PCD"/>
</dbReference>
<dbReference type="Proteomes" id="UP001138894">
    <property type="component" value="Unassembled WGS sequence"/>
</dbReference>
<gene>
    <name evidence="9" type="ORF">KCG49_12140</name>
</gene>
<evidence type="ECO:0000256" key="1">
    <source>
        <dbReference type="ARBA" id="ARBA00004651"/>
    </source>
</evidence>
<keyword evidence="3 6" id="KW-0812">Transmembrane</keyword>
<proteinExistence type="predicted"/>
<organism evidence="9 10">
    <name type="scientific">Winogradskyella luteola</name>
    <dbReference type="NCBI Taxonomy" id="2828330"/>
    <lineage>
        <taxon>Bacteria</taxon>
        <taxon>Pseudomonadati</taxon>
        <taxon>Bacteroidota</taxon>
        <taxon>Flavobacteriia</taxon>
        <taxon>Flavobacteriales</taxon>
        <taxon>Flavobacteriaceae</taxon>
        <taxon>Winogradskyella</taxon>
    </lineage>
</organism>
<feature type="transmembrane region" description="Helical" evidence="6">
    <location>
        <begin position="737"/>
        <end position="756"/>
    </location>
</feature>
<dbReference type="InterPro" id="IPR003838">
    <property type="entry name" value="ABC3_permease_C"/>
</dbReference>
<dbReference type="PANTHER" id="PTHR30572:SF18">
    <property type="entry name" value="ABC-TYPE MACROLIDE FAMILY EXPORT SYSTEM PERMEASE COMPONENT 2"/>
    <property type="match status" value="1"/>
</dbReference>
<evidence type="ECO:0000259" key="7">
    <source>
        <dbReference type="Pfam" id="PF02687"/>
    </source>
</evidence>
<feature type="transmembrane region" description="Helical" evidence="6">
    <location>
        <begin position="685"/>
        <end position="710"/>
    </location>
</feature>
<dbReference type="Pfam" id="PF02687">
    <property type="entry name" value="FtsX"/>
    <property type="match status" value="2"/>
</dbReference>
<keyword evidence="5 6" id="KW-0472">Membrane</keyword>
<dbReference type="GO" id="GO:0005886">
    <property type="term" value="C:plasma membrane"/>
    <property type="evidence" value="ECO:0007669"/>
    <property type="project" value="UniProtKB-SubCell"/>
</dbReference>
<evidence type="ECO:0000313" key="9">
    <source>
        <dbReference type="EMBL" id="MBV7269939.1"/>
    </source>
</evidence>
<feature type="transmembrane region" description="Helical" evidence="6">
    <location>
        <begin position="344"/>
        <end position="366"/>
    </location>
</feature>
<name>A0A9X1FA32_9FLAO</name>
<dbReference type="RefSeq" id="WP_218546836.1">
    <property type="nucleotide sequence ID" value="NZ_JAGSPD010000009.1"/>
</dbReference>
<dbReference type="GO" id="GO:0022857">
    <property type="term" value="F:transmembrane transporter activity"/>
    <property type="evidence" value="ECO:0007669"/>
    <property type="project" value="TreeGrafter"/>
</dbReference>
<accession>A0A9X1FA32</accession>
<reference evidence="9" key="1">
    <citation type="submission" date="2021-04" db="EMBL/GenBank/DDBJ databases">
        <authorList>
            <person name="Pira H."/>
            <person name="Risdian C."/>
            <person name="Wink J."/>
        </authorList>
    </citation>
    <scope>NUCLEOTIDE SEQUENCE</scope>
    <source>
        <strain evidence="9">WHY3</strain>
    </source>
</reference>
<feature type="domain" description="ABC3 transporter permease C-terminal" evidence="7">
    <location>
        <begin position="299"/>
        <end position="409"/>
    </location>
</feature>
<evidence type="ECO:0000313" key="10">
    <source>
        <dbReference type="Proteomes" id="UP001138894"/>
    </source>
</evidence>
<feature type="transmembrane region" description="Helical" evidence="6">
    <location>
        <begin position="21"/>
        <end position="40"/>
    </location>
</feature>
<keyword evidence="4 6" id="KW-1133">Transmembrane helix</keyword>
<dbReference type="AlphaFoldDB" id="A0A9X1FA32"/>
<keyword evidence="10" id="KW-1185">Reference proteome</keyword>
<evidence type="ECO:0000256" key="5">
    <source>
        <dbReference type="ARBA" id="ARBA00023136"/>
    </source>
</evidence>
<feature type="domain" description="MacB-like periplasmic core" evidence="8">
    <location>
        <begin position="20"/>
        <end position="250"/>
    </location>
</feature>
<evidence type="ECO:0000256" key="6">
    <source>
        <dbReference type="SAM" id="Phobius"/>
    </source>
</evidence>
<protein>
    <submittedName>
        <fullName evidence="9">ABC transporter permease</fullName>
    </submittedName>
</protein>
<sequence length="808" mass="90717">MIKNYFKIALRNLIRNKGLTLINLIGLATGFAITLLILQYTKFEKGYESTHPNADRVVRLTLNYLTGNTVTTQDCEVYPAVGPRITDEVPDVETFARVYSIGEPSTPIQVENRQFLMENLYAVDADFFKMFNYKLIYGSEKDLFKKPNEAVITESVALKYFNRTDVVGEVLKSPGGGGYILYNIVGVTHDSPLNTHLKFDMLISYPTMLSDPAMLQRHGEIKDNWENNNTYMYVLLEEGANFNSFTSALKDFNKRIIDEKKIKSEEVIGQKITDVHLYSKKTFEPETNGDADSVFFLLAVVVLIILSAFVNYVNLTTSQALDRAKEVGVKKVLGSTKVQLRIQFLVESLIMNVLAAILTVFIILLVKSEFINISGLPESFTFIGNLSFWLPLIVFVVIGGLLSGLYPAFVLSSFRPSSILKGDYSHSLKGVLLRKGLVVFQFAITIILLIQTFTVNEQIDFLRNLDRGVNVDQNIVIEAPIKNATKNYSAFKQSLLASSNVKAVSLSHSVPGQSTSVLSTTADIRITGTTPDKYHNFYLTFIDNDYTSLLGIEMLAGTNFDEASTADKRQVIVNEEALKRWNIIEPKNAIGKKIAFWGGEWLIKGVVKSYHQQSPKQPLLPMIHIYSNTFRSLATVQFTGGLPSDNLAEVKEKFNSVYPGAAFSYFFMDQEYDKQFKAEDRFKNVFMILTVFSILIACLGLLGLASFSVAKRRKEIGVRKVVGASSTAILILLSKDFIKTVMISVIISVPITYLLVQNWLENFAYKIDLHIWLFTLPILIVFSLVLFSIGVKTLKIARSNPIHSLRTE</sequence>
<comment type="caution">
    <text evidence="9">The sequence shown here is derived from an EMBL/GenBank/DDBJ whole genome shotgun (WGS) entry which is preliminary data.</text>
</comment>
<dbReference type="PANTHER" id="PTHR30572">
    <property type="entry name" value="MEMBRANE COMPONENT OF TRANSPORTER-RELATED"/>
    <property type="match status" value="1"/>
</dbReference>
<keyword evidence="2" id="KW-1003">Cell membrane</keyword>
<feature type="transmembrane region" description="Helical" evidence="6">
    <location>
        <begin position="386"/>
        <end position="411"/>
    </location>
</feature>
<comment type="subcellular location">
    <subcellularLocation>
        <location evidence="1">Cell membrane</location>
        <topology evidence="1">Multi-pass membrane protein</topology>
    </subcellularLocation>
</comment>
<feature type="transmembrane region" description="Helical" evidence="6">
    <location>
        <begin position="294"/>
        <end position="315"/>
    </location>
</feature>
<dbReference type="Pfam" id="PF12704">
    <property type="entry name" value="MacB_PCD"/>
    <property type="match status" value="1"/>
</dbReference>
<feature type="transmembrane region" description="Helical" evidence="6">
    <location>
        <begin position="771"/>
        <end position="791"/>
    </location>
</feature>
<evidence type="ECO:0000256" key="2">
    <source>
        <dbReference type="ARBA" id="ARBA00022475"/>
    </source>
</evidence>
<evidence type="ECO:0000259" key="8">
    <source>
        <dbReference type="Pfam" id="PF12704"/>
    </source>
</evidence>
<feature type="transmembrane region" description="Helical" evidence="6">
    <location>
        <begin position="432"/>
        <end position="453"/>
    </location>
</feature>
<dbReference type="InterPro" id="IPR050250">
    <property type="entry name" value="Macrolide_Exporter_MacB"/>
</dbReference>
<dbReference type="EMBL" id="JAGSPD010000009">
    <property type="protein sequence ID" value="MBV7269939.1"/>
    <property type="molecule type" value="Genomic_DNA"/>
</dbReference>
<evidence type="ECO:0000256" key="4">
    <source>
        <dbReference type="ARBA" id="ARBA00022989"/>
    </source>
</evidence>
<evidence type="ECO:0000256" key="3">
    <source>
        <dbReference type="ARBA" id="ARBA00022692"/>
    </source>
</evidence>